<accession>A0A2U2X690</accession>
<sequence length="211" mass="24793">MVEKILKAKHWQIFILMIGIPLVFQIFMMLTMFSDLDTDSNPDHKKIIGIFQFFPVIMILYISVFFSWFWSIGIGLQNKVPASIKMKIKKFKIFFFIPLIYITLLSIGMGISFSGYSFSNNFFPNNLGLMLPLIILPLHLFSMFCMFYMLYFCSKTIKTVELQKEVSFGEFIGEFFSLWFYPIGIWFIQPKINKLAKKIEEIQDIGKNDNI</sequence>
<dbReference type="AlphaFoldDB" id="A0A2U2X690"/>
<feature type="transmembrane region" description="Helical" evidence="1">
    <location>
        <begin position="171"/>
        <end position="188"/>
    </location>
</feature>
<keyword evidence="1" id="KW-0812">Transmembrane</keyword>
<reference evidence="3" key="3">
    <citation type="submission" date="2018-05" db="EMBL/GenBank/DDBJ databases">
        <authorList>
            <person name="Lu D."/>
        </authorList>
    </citation>
    <scope>NUCLEOTIDE SEQUENCE [LARGE SCALE GENOMIC DNA]</scope>
    <source>
        <strain evidence="3">ZY111</strain>
    </source>
</reference>
<comment type="caution">
    <text evidence="2">The sequence shown here is derived from an EMBL/GenBank/DDBJ whole genome shotgun (WGS) entry which is preliminary data.</text>
</comment>
<dbReference type="EMBL" id="QFRI01000001">
    <property type="protein sequence ID" value="PWH83315.1"/>
    <property type="molecule type" value="Genomic_DNA"/>
</dbReference>
<gene>
    <name evidence="2" type="ORF">DIS18_01820</name>
</gene>
<protein>
    <submittedName>
        <fullName evidence="2">Uncharacterized protein</fullName>
    </submittedName>
</protein>
<name>A0A2U2X690_9FLAO</name>
<organism evidence="2 3">
    <name type="scientific">Algibacter marinivivus</name>
    <dbReference type="NCBI Taxonomy" id="2100723"/>
    <lineage>
        <taxon>Bacteria</taxon>
        <taxon>Pseudomonadati</taxon>
        <taxon>Bacteroidota</taxon>
        <taxon>Flavobacteriia</taxon>
        <taxon>Flavobacteriales</taxon>
        <taxon>Flavobacteriaceae</taxon>
        <taxon>Algibacter</taxon>
    </lineage>
</organism>
<feature type="transmembrane region" description="Helical" evidence="1">
    <location>
        <begin position="53"/>
        <end position="72"/>
    </location>
</feature>
<reference evidence="2 3" key="1">
    <citation type="submission" date="2018-05" db="EMBL/GenBank/DDBJ databases">
        <title>Algibacter marinivivus sp. nov., isolated from sample around a algae.</title>
        <authorList>
            <person name="Zhong X."/>
        </authorList>
    </citation>
    <scope>NUCLEOTIDE SEQUENCE [LARGE SCALE GENOMIC DNA]</scope>
    <source>
        <strain evidence="2 3">ZY111</strain>
    </source>
</reference>
<proteinExistence type="predicted"/>
<feature type="transmembrane region" description="Helical" evidence="1">
    <location>
        <begin position="12"/>
        <end position="33"/>
    </location>
</feature>
<evidence type="ECO:0000313" key="2">
    <source>
        <dbReference type="EMBL" id="PWH83315.1"/>
    </source>
</evidence>
<evidence type="ECO:0000313" key="3">
    <source>
        <dbReference type="Proteomes" id="UP000245375"/>
    </source>
</evidence>
<evidence type="ECO:0000256" key="1">
    <source>
        <dbReference type="SAM" id="Phobius"/>
    </source>
</evidence>
<keyword evidence="1" id="KW-1133">Transmembrane helix</keyword>
<dbReference type="Proteomes" id="UP000245375">
    <property type="component" value="Unassembled WGS sequence"/>
</dbReference>
<feature type="transmembrane region" description="Helical" evidence="1">
    <location>
        <begin position="129"/>
        <end position="151"/>
    </location>
</feature>
<keyword evidence="3" id="KW-1185">Reference proteome</keyword>
<reference evidence="3" key="2">
    <citation type="submission" date="2018-05" db="EMBL/GenBank/DDBJ databases">
        <title>Algibacter marinivivus sp. nov., isolated from sample around a algae.</title>
        <authorList>
            <person name="Lu D."/>
        </authorList>
    </citation>
    <scope>NUCLEOTIDE SEQUENCE [LARGE SCALE GENOMIC DNA]</scope>
    <source>
        <strain evidence="3">ZY111</strain>
    </source>
</reference>
<feature type="transmembrane region" description="Helical" evidence="1">
    <location>
        <begin position="93"/>
        <end position="117"/>
    </location>
</feature>
<keyword evidence="1" id="KW-0472">Membrane</keyword>